<keyword evidence="3" id="KW-1185">Reference proteome</keyword>
<dbReference type="OrthoDB" id="1273979at2"/>
<evidence type="ECO:0000313" key="2">
    <source>
        <dbReference type="EMBL" id="SOD13890.1"/>
    </source>
</evidence>
<dbReference type="Pfam" id="PF13571">
    <property type="entry name" value="DUF4133"/>
    <property type="match status" value="1"/>
</dbReference>
<keyword evidence="1" id="KW-1133">Transmembrane helix</keyword>
<dbReference type="InterPro" id="IPR025407">
    <property type="entry name" value="DUF4133"/>
</dbReference>
<gene>
    <name evidence="2" type="ORF">SAMN06297358_1294</name>
</gene>
<evidence type="ECO:0000256" key="1">
    <source>
        <dbReference type="SAM" id="Phobius"/>
    </source>
</evidence>
<accession>A0A285ZW84</accession>
<dbReference type="RefSeq" id="WP_097130089.1">
    <property type="nucleotide sequence ID" value="NZ_OCMT01000002.1"/>
</dbReference>
<protein>
    <recommendedName>
        <fullName evidence="4">DUF4133 domain-containing protein</fullName>
    </recommendedName>
</protein>
<dbReference type="EMBL" id="OCMT01000002">
    <property type="protein sequence ID" value="SOD13890.1"/>
    <property type="molecule type" value="Genomic_DNA"/>
</dbReference>
<proteinExistence type="predicted"/>
<feature type="transmembrane region" description="Helical" evidence="1">
    <location>
        <begin position="50"/>
        <end position="71"/>
    </location>
</feature>
<dbReference type="AlphaFoldDB" id="A0A285ZW84"/>
<dbReference type="Proteomes" id="UP000219281">
    <property type="component" value="Unassembled WGS sequence"/>
</dbReference>
<sequence length="119" mass="13431">MSAIFQINKGVNRPMVFQGLQGQYIAWLAIGLVLLLVGFAVGYVSGLSVYVLLPLVLGLGAFLFWSVGWMSKRFGVHGMEKFLARRGLPNYLVFRSRRVFTGLRRFPSDNALVRRRAHD</sequence>
<keyword evidence="1" id="KW-0812">Transmembrane</keyword>
<evidence type="ECO:0000313" key="3">
    <source>
        <dbReference type="Proteomes" id="UP000219281"/>
    </source>
</evidence>
<keyword evidence="1" id="KW-0472">Membrane</keyword>
<name>A0A285ZW84_9SPHI</name>
<organism evidence="2 3">
    <name type="scientific">Pedobacter xixiisoli</name>
    <dbReference type="NCBI Taxonomy" id="1476464"/>
    <lineage>
        <taxon>Bacteria</taxon>
        <taxon>Pseudomonadati</taxon>
        <taxon>Bacteroidota</taxon>
        <taxon>Sphingobacteriia</taxon>
        <taxon>Sphingobacteriales</taxon>
        <taxon>Sphingobacteriaceae</taxon>
        <taxon>Pedobacter</taxon>
    </lineage>
</organism>
<evidence type="ECO:0008006" key="4">
    <source>
        <dbReference type="Google" id="ProtNLM"/>
    </source>
</evidence>
<feature type="transmembrane region" description="Helical" evidence="1">
    <location>
        <begin position="24"/>
        <end position="44"/>
    </location>
</feature>
<reference evidence="3" key="1">
    <citation type="submission" date="2017-09" db="EMBL/GenBank/DDBJ databases">
        <authorList>
            <person name="Varghese N."/>
            <person name="Submissions S."/>
        </authorList>
    </citation>
    <scope>NUCLEOTIDE SEQUENCE [LARGE SCALE GENOMIC DNA]</scope>
    <source>
        <strain evidence="3">CGMCC 1.12803</strain>
    </source>
</reference>